<evidence type="ECO:0000313" key="1">
    <source>
        <dbReference type="EMBL" id="CAB4162557.1"/>
    </source>
</evidence>
<name>A0A6J5NUA4_9CAUD</name>
<gene>
    <name evidence="1" type="ORF">UFOVP787_60</name>
</gene>
<reference evidence="1" key="1">
    <citation type="submission" date="2020-04" db="EMBL/GenBank/DDBJ databases">
        <authorList>
            <person name="Chiriac C."/>
            <person name="Salcher M."/>
            <person name="Ghai R."/>
            <person name="Kavagutti S V."/>
        </authorList>
    </citation>
    <scope>NUCLEOTIDE SEQUENCE</scope>
</reference>
<dbReference type="EMBL" id="LR796734">
    <property type="protein sequence ID" value="CAB4162557.1"/>
    <property type="molecule type" value="Genomic_DNA"/>
</dbReference>
<proteinExistence type="predicted"/>
<sequence>MKTFTKIAAQGDFVIFRINEIPANVEPMKVEGNHIVVAHSETGHNHVMERTHIDAFVPVGTKDVDLFEMFLSVKEPTEINHLRAWDTHETLLVPAGNYTIKRQREYTPEGFRKAAD</sequence>
<accession>A0A6J5NUA4</accession>
<organism evidence="1">
    <name type="scientific">uncultured Caudovirales phage</name>
    <dbReference type="NCBI Taxonomy" id="2100421"/>
    <lineage>
        <taxon>Viruses</taxon>
        <taxon>Duplodnaviria</taxon>
        <taxon>Heunggongvirae</taxon>
        <taxon>Uroviricota</taxon>
        <taxon>Caudoviricetes</taxon>
        <taxon>Peduoviridae</taxon>
        <taxon>Maltschvirus</taxon>
        <taxon>Maltschvirus maltsch</taxon>
    </lineage>
</organism>
<protein>
    <submittedName>
        <fullName evidence="1">Uncharacterized protein</fullName>
    </submittedName>
</protein>